<reference evidence="2 3" key="1">
    <citation type="submission" date="2019-07" db="EMBL/GenBank/DDBJ databases">
        <title>Whole genome shotgun sequence of Pseudonocardia asaccharolytica NBRC 16224.</title>
        <authorList>
            <person name="Hosoyama A."/>
            <person name="Uohara A."/>
            <person name="Ohji S."/>
            <person name="Ichikawa N."/>
        </authorList>
    </citation>
    <scope>NUCLEOTIDE SEQUENCE [LARGE SCALE GENOMIC DNA]</scope>
    <source>
        <strain evidence="2 3">NBRC 16224</strain>
    </source>
</reference>
<evidence type="ECO:0000259" key="1">
    <source>
        <dbReference type="Pfam" id="PF12680"/>
    </source>
</evidence>
<organism evidence="2 3">
    <name type="scientific">Pseudonocardia asaccharolytica DSM 44247 = NBRC 16224</name>
    <dbReference type="NCBI Taxonomy" id="1123024"/>
    <lineage>
        <taxon>Bacteria</taxon>
        <taxon>Bacillati</taxon>
        <taxon>Actinomycetota</taxon>
        <taxon>Actinomycetes</taxon>
        <taxon>Pseudonocardiales</taxon>
        <taxon>Pseudonocardiaceae</taxon>
        <taxon>Pseudonocardia</taxon>
    </lineage>
</organism>
<dbReference type="EMBL" id="BJVI01000021">
    <property type="protein sequence ID" value="GEL18467.1"/>
    <property type="molecule type" value="Genomic_DNA"/>
</dbReference>
<name>A0A511D1A1_9PSEU</name>
<gene>
    <name evidence="2" type="ORF">PA7_23040</name>
</gene>
<dbReference type="Gene3D" id="3.10.450.50">
    <property type="match status" value="1"/>
</dbReference>
<dbReference type="AlphaFoldDB" id="A0A511D1A1"/>
<dbReference type="SUPFAM" id="SSF54427">
    <property type="entry name" value="NTF2-like"/>
    <property type="match status" value="1"/>
</dbReference>
<dbReference type="OrthoDB" id="8375282at2"/>
<accession>A0A511D1A1</accession>
<dbReference type="Pfam" id="PF12680">
    <property type="entry name" value="SnoaL_2"/>
    <property type="match status" value="1"/>
</dbReference>
<keyword evidence="3" id="KW-1185">Reference proteome</keyword>
<evidence type="ECO:0000313" key="3">
    <source>
        <dbReference type="Proteomes" id="UP000321328"/>
    </source>
</evidence>
<proteinExistence type="predicted"/>
<dbReference type="InterPro" id="IPR032710">
    <property type="entry name" value="NTF2-like_dom_sf"/>
</dbReference>
<dbReference type="InterPro" id="IPR037401">
    <property type="entry name" value="SnoaL-like"/>
</dbReference>
<dbReference type="RefSeq" id="WP_028928526.1">
    <property type="nucleotide sequence ID" value="NZ_AUII01000001.1"/>
</dbReference>
<dbReference type="Proteomes" id="UP000321328">
    <property type="component" value="Unassembled WGS sequence"/>
</dbReference>
<feature type="domain" description="SnoaL-like" evidence="1">
    <location>
        <begin position="10"/>
        <end position="114"/>
    </location>
</feature>
<dbReference type="STRING" id="1123024.GCA_000423625_00242"/>
<sequence length="131" mass="14021">MAEHPNEALVRRGYAAFSSGDMVGLAEVMAPDVVHHVPGNNPLAGGHTGRDAVFALYGRLAELSGGTLRVELREAVAKGENQVVTTHRATASRGDRKLDVIEHITFTIRDGQAVDLDETVEDQAAADAFWS</sequence>
<protein>
    <recommendedName>
        <fullName evidence="1">SnoaL-like domain-containing protein</fullName>
    </recommendedName>
</protein>
<comment type="caution">
    <text evidence="2">The sequence shown here is derived from an EMBL/GenBank/DDBJ whole genome shotgun (WGS) entry which is preliminary data.</text>
</comment>
<evidence type="ECO:0000313" key="2">
    <source>
        <dbReference type="EMBL" id="GEL18467.1"/>
    </source>
</evidence>
<dbReference type="CDD" id="cd00531">
    <property type="entry name" value="NTF2_like"/>
    <property type="match status" value="1"/>
</dbReference>